<gene>
    <name evidence="2" type="ORF">ENS59_14440</name>
</gene>
<proteinExistence type="predicted"/>
<dbReference type="AlphaFoldDB" id="A0A7C3IRX4"/>
<dbReference type="EMBL" id="DSVL01000443">
    <property type="protein sequence ID" value="HFH30686.1"/>
    <property type="molecule type" value="Genomic_DNA"/>
</dbReference>
<accession>A0A7C3IRX4</accession>
<reference evidence="2" key="1">
    <citation type="journal article" date="2020" name="mSystems">
        <title>Genome- and Community-Level Interaction Insights into Carbon Utilization and Element Cycling Functions of Hydrothermarchaeota in Hydrothermal Sediment.</title>
        <authorList>
            <person name="Zhou Z."/>
            <person name="Liu Y."/>
            <person name="Xu W."/>
            <person name="Pan J."/>
            <person name="Luo Z.H."/>
            <person name="Li M."/>
        </authorList>
    </citation>
    <scope>NUCLEOTIDE SEQUENCE [LARGE SCALE GENOMIC DNA]</scope>
    <source>
        <strain evidence="2">SpSt-503</strain>
    </source>
</reference>
<sequence>MKRTIGLILLVAGIAVGAYGYYEYQAAHQSLGNVITKVFTGKSQAEQRSMYLMIGGGAGALIGLVLSLSGPARRRR</sequence>
<dbReference type="InterPro" id="IPR021521">
    <property type="entry name" value="DUF3185"/>
</dbReference>
<evidence type="ECO:0000256" key="1">
    <source>
        <dbReference type="SAM" id="Phobius"/>
    </source>
</evidence>
<keyword evidence="1" id="KW-1133">Transmembrane helix</keyword>
<protein>
    <submittedName>
        <fullName evidence="2">DUF3185 family protein</fullName>
    </submittedName>
</protein>
<keyword evidence="1" id="KW-0812">Transmembrane</keyword>
<name>A0A7C3IRX4_9SPIR</name>
<keyword evidence="1" id="KW-0472">Membrane</keyword>
<dbReference type="Pfam" id="PF11381">
    <property type="entry name" value="DUF3185"/>
    <property type="match status" value="1"/>
</dbReference>
<comment type="caution">
    <text evidence="2">The sequence shown here is derived from an EMBL/GenBank/DDBJ whole genome shotgun (WGS) entry which is preliminary data.</text>
</comment>
<organism evidence="2">
    <name type="scientific">Gracilinema caldarium</name>
    <dbReference type="NCBI Taxonomy" id="215591"/>
    <lineage>
        <taxon>Bacteria</taxon>
        <taxon>Pseudomonadati</taxon>
        <taxon>Spirochaetota</taxon>
        <taxon>Spirochaetia</taxon>
        <taxon>Spirochaetales</taxon>
        <taxon>Breznakiellaceae</taxon>
        <taxon>Gracilinema</taxon>
    </lineage>
</organism>
<evidence type="ECO:0000313" key="2">
    <source>
        <dbReference type="EMBL" id="HFH30686.1"/>
    </source>
</evidence>
<feature type="transmembrane region" description="Helical" evidence="1">
    <location>
        <begin position="50"/>
        <end position="68"/>
    </location>
</feature>